<keyword evidence="2" id="KW-1185">Reference proteome</keyword>
<accession>A0A2R8BS21</accession>
<dbReference type="OrthoDB" id="7833734at2"/>
<sequence length="104" mass="11313">MATRKFVEVGGGEGPAKELRKTYASAEAARKAATAELEDGNAAVDRIEVTMAGAPWLRAEDPFVLPPLEPEYAGDWVIQQIVHTMMKDGFRSRASLERPRQAGA</sequence>
<organism evidence="1 2">
    <name type="scientific">Palleronia abyssalis</name>
    <dbReference type="NCBI Taxonomy" id="1501240"/>
    <lineage>
        <taxon>Bacteria</taxon>
        <taxon>Pseudomonadati</taxon>
        <taxon>Pseudomonadota</taxon>
        <taxon>Alphaproteobacteria</taxon>
        <taxon>Rhodobacterales</taxon>
        <taxon>Roseobacteraceae</taxon>
        <taxon>Palleronia</taxon>
    </lineage>
</organism>
<reference evidence="1 2" key="1">
    <citation type="submission" date="2018-03" db="EMBL/GenBank/DDBJ databases">
        <authorList>
            <person name="Keele B.F."/>
        </authorList>
    </citation>
    <scope>NUCLEOTIDE SEQUENCE [LARGE SCALE GENOMIC DNA]</scope>
    <source>
        <strain evidence="1 2">CECT 8504</strain>
    </source>
</reference>
<proteinExistence type="predicted"/>
<dbReference type="Proteomes" id="UP000244912">
    <property type="component" value="Unassembled WGS sequence"/>
</dbReference>
<dbReference type="RefSeq" id="WP_108892769.1">
    <property type="nucleotide sequence ID" value="NZ_ONZF01000001.1"/>
</dbReference>
<protein>
    <submittedName>
        <fullName evidence="1">Uncharacterized protein</fullName>
    </submittedName>
</protein>
<evidence type="ECO:0000313" key="2">
    <source>
        <dbReference type="Proteomes" id="UP000244912"/>
    </source>
</evidence>
<evidence type="ECO:0000313" key="1">
    <source>
        <dbReference type="EMBL" id="SPJ22942.1"/>
    </source>
</evidence>
<name>A0A2R8BS21_9RHOB</name>
<dbReference type="EMBL" id="ONZF01000001">
    <property type="protein sequence ID" value="SPJ22942.1"/>
    <property type="molecule type" value="Genomic_DNA"/>
</dbReference>
<dbReference type="AlphaFoldDB" id="A0A2R8BS21"/>
<gene>
    <name evidence="1" type="ORF">PAA8504_00743</name>
</gene>